<feature type="region of interest" description="Disordered" evidence="5">
    <location>
        <begin position="531"/>
        <end position="590"/>
    </location>
</feature>
<dbReference type="AlphaFoldDB" id="A0AB34KFJ3"/>
<feature type="compositionally biased region" description="Basic and acidic residues" evidence="5">
    <location>
        <begin position="45"/>
        <end position="54"/>
    </location>
</feature>
<feature type="region of interest" description="Disordered" evidence="5">
    <location>
        <begin position="462"/>
        <end position="483"/>
    </location>
</feature>
<evidence type="ECO:0000256" key="5">
    <source>
        <dbReference type="SAM" id="MobiDB-lite"/>
    </source>
</evidence>
<dbReference type="GeneID" id="96010108"/>
<name>A0AB34KFJ3_9PEZI</name>
<dbReference type="SUPFAM" id="SSF159042">
    <property type="entry name" value="Plus3-like"/>
    <property type="match status" value="1"/>
</dbReference>
<gene>
    <name evidence="7" type="ORF">WHR41_08666</name>
</gene>
<dbReference type="Pfam" id="PF03126">
    <property type="entry name" value="Plus-3"/>
    <property type="match status" value="1"/>
</dbReference>
<feature type="compositionally biased region" description="Polar residues" evidence="5">
    <location>
        <begin position="556"/>
        <end position="568"/>
    </location>
</feature>
<dbReference type="PANTHER" id="PTHR13115">
    <property type="entry name" value="RNA POLYMERASE-ASSOCIATED PROTEIN RTF1 HOMOLOG"/>
    <property type="match status" value="1"/>
</dbReference>
<dbReference type="InterPro" id="IPR004343">
    <property type="entry name" value="Plus-3_dom"/>
</dbReference>
<evidence type="ECO:0000256" key="4">
    <source>
        <dbReference type="ARBA" id="ARBA00023242"/>
    </source>
</evidence>
<feature type="region of interest" description="Disordered" evidence="5">
    <location>
        <begin position="1"/>
        <end position="121"/>
    </location>
</feature>
<dbReference type="InterPro" id="IPR036128">
    <property type="entry name" value="Plus3-like_sf"/>
</dbReference>
<evidence type="ECO:0000256" key="3">
    <source>
        <dbReference type="ARBA" id="ARBA00023163"/>
    </source>
</evidence>
<protein>
    <recommendedName>
        <fullName evidence="6">Plus3 domain-containing protein</fullName>
    </recommendedName>
</protein>
<sequence>MSADELDAELLALAGSDSSDEEGEADISEQINDRSPTPEVSAKQSVEKNVDSGPRRGVAQKVKAKRGTKARRRQESDDEDADASPESPGSVISRDMGHSDSEADAAGEQSDSEPELYPVDDQFISVSDKAHILSLPEIEREQILADRAAEKTRRNQDLQLKRALAATREKAKSHKRKADTDLDDGKRKSSKAKTEKRSALDDYKRAREQREAGKTRVDTRRDRRDDRSDSYASDRDADGESDVEWAEPSDLRRDEPPADIRDVNRAHVGRSNFAKVCFYPNFENAVKGCFARISIGPDRSTGQNVYRMAQITGFTEGKPYKLTSANGRQFTTDQYAVVAHGSSERPWPFLACSDSKFTGAEFDRFINTLEKDHMRAPSRKFINGKLDDIHALLNHTWTEADIQSKISKQNAMEKKYDPANAVNLQREKINKRRAIAQENDDAEEVAKCDAELAALENQQVNGGGLKTQARESPVKPKQKEREQERLAKLNIETRRTNAEEVRKALVEERRKIQKAREKAIAEAKAKAAEAKKAEEAATKSDLFGDTPDVSRLGTPANGTPKPSRTATPANGGVGKKPSGPLGAVRGRSKMDDDVIGSMDLGIDIDI</sequence>
<evidence type="ECO:0000256" key="2">
    <source>
        <dbReference type="ARBA" id="ARBA00023015"/>
    </source>
</evidence>
<dbReference type="GO" id="GO:0016593">
    <property type="term" value="C:Cdc73/Paf1 complex"/>
    <property type="evidence" value="ECO:0007669"/>
    <property type="project" value="TreeGrafter"/>
</dbReference>
<feature type="compositionally biased region" description="Acidic residues" evidence="5">
    <location>
        <begin position="102"/>
        <end position="114"/>
    </location>
</feature>
<feature type="compositionally biased region" description="Basic and acidic residues" evidence="5">
    <location>
        <begin position="146"/>
        <end position="160"/>
    </location>
</feature>
<feature type="compositionally biased region" description="Basic and acidic residues" evidence="5">
    <location>
        <begin position="249"/>
        <end position="258"/>
    </location>
</feature>
<feature type="compositionally biased region" description="Basic and acidic residues" evidence="5">
    <location>
        <begin position="468"/>
        <end position="483"/>
    </location>
</feature>
<comment type="subcellular location">
    <subcellularLocation>
        <location evidence="1">Nucleus</location>
    </subcellularLocation>
</comment>
<keyword evidence="4" id="KW-0539">Nucleus</keyword>
<proteinExistence type="predicted"/>
<dbReference type="GO" id="GO:0003677">
    <property type="term" value="F:DNA binding"/>
    <property type="evidence" value="ECO:0007669"/>
    <property type="project" value="InterPro"/>
</dbReference>
<accession>A0AB34KFJ3</accession>
<dbReference type="Proteomes" id="UP000803884">
    <property type="component" value="Unassembled WGS sequence"/>
</dbReference>
<dbReference type="Gene3D" id="3.90.70.200">
    <property type="entry name" value="Plus-3 domain"/>
    <property type="match status" value="1"/>
</dbReference>
<keyword evidence="8" id="KW-1185">Reference proteome</keyword>
<keyword evidence="3" id="KW-0804">Transcription</keyword>
<comment type="caution">
    <text evidence="7">The sequence shown here is derived from an EMBL/GenBank/DDBJ whole genome shotgun (WGS) entry which is preliminary data.</text>
</comment>
<feature type="compositionally biased region" description="Basic and acidic residues" evidence="5">
    <location>
        <begin position="178"/>
        <end position="238"/>
    </location>
</feature>
<evidence type="ECO:0000313" key="7">
    <source>
        <dbReference type="EMBL" id="KAL1582842.1"/>
    </source>
</evidence>
<dbReference type="SMART" id="SM00719">
    <property type="entry name" value="Plus3"/>
    <property type="match status" value="1"/>
</dbReference>
<feature type="region of interest" description="Disordered" evidence="5">
    <location>
        <begin position="146"/>
        <end position="258"/>
    </location>
</feature>
<reference evidence="7 8" key="1">
    <citation type="journal article" date="2020" name="Microbiol. Resour. Announc.">
        <title>Draft Genome Sequence of a Cladosporium Species Isolated from the Mesophotic Ascidian Didemnum maculosum.</title>
        <authorList>
            <person name="Gioti A."/>
            <person name="Siaperas R."/>
            <person name="Nikolaivits E."/>
            <person name="Le Goff G."/>
            <person name="Ouazzani J."/>
            <person name="Kotoulas G."/>
            <person name="Topakas E."/>
        </authorList>
    </citation>
    <scope>NUCLEOTIDE SEQUENCE [LARGE SCALE GENOMIC DNA]</scope>
    <source>
        <strain evidence="7 8">TM138-S3</strain>
    </source>
</reference>
<feature type="compositionally biased region" description="Basic residues" evidence="5">
    <location>
        <begin position="62"/>
        <end position="72"/>
    </location>
</feature>
<evidence type="ECO:0000313" key="8">
    <source>
        <dbReference type="Proteomes" id="UP000803884"/>
    </source>
</evidence>
<feature type="compositionally biased region" description="Acidic residues" evidence="5">
    <location>
        <begin position="18"/>
        <end position="27"/>
    </location>
</feature>
<feature type="domain" description="Plus3" evidence="6">
    <location>
        <begin position="257"/>
        <end position="394"/>
    </location>
</feature>
<organism evidence="7 8">
    <name type="scientific">Cladosporium halotolerans</name>
    <dbReference type="NCBI Taxonomy" id="1052096"/>
    <lineage>
        <taxon>Eukaryota</taxon>
        <taxon>Fungi</taxon>
        <taxon>Dikarya</taxon>
        <taxon>Ascomycota</taxon>
        <taxon>Pezizomycotina</taxon>
        <taxon>Dothideomycetes</taxon>
        <taxon>Dothideomycetidae</taxon>
        <taxon>Cladosporiales</taxon>
        <taxon>Cladosporiaceae</taxon>
        <taxon>Cladosporium</taxon>
    </lineage>
</organism>
<dbReference type="FunFam" id="3.90.70.200:FF:000005">
    <property type="entry name" value="Related to Pol II transcription elongation factor"/>
    <property type="match status" value="1"/>
</dbReference>
<dbReference type="EMBL" id="JAAQHG020000043">
    <property type="protein sequence ID" value="KAL1582842.1"/>
    <property type="molecule type" value="Genomic_DNA"/>
</dbReference>
<evidence type="ECO:0000259" key="6">
    <source>
        <dbReference type="PROSITE" id="PS51360"/>
    </source>
</evidence>
<dbReference type="GO" id="GO:1990269">
    <property type="term" value="F:RNA polymerase II C-terminal domain phosphoserine binding"/>
    <property type="evidence" value="ECO:0007669"/>
    <property type="project" value="TreeGrafter"/>
</dbReference>
<dbReference type="PANTHER" id="PTHR13115:SF8">
    <property type="entry name" value="RNA POLYMERASE-ASSOCIATED PROTEIN RTF1 HOMOLOG"/>
    <property type="match status" value="1"/>
</dbReference>
<keyword evidence="2" id="KW-0805">Transcription regulation</keyword>
<dbReference type="PROSITE" id="PS51360">
    <property type="entry name" value="PLUS3"/>
    <property type="match status" value="1"/>
</dbReference>
<dbReference type="RefSeq" id="XP_069225949.1">
    <property type="nucleotide sequence ID" value="XM_069377270.1"/>
</dbReference>
<evidence type="ECO:0000256" key="1">
    <source>
        <dbReference type="ARBA" id="ARBA00004123"/>
    </source>
</evidence>